<name>Q8A4M4_BACTN</name>
<reference evidence="1 2" key="2">
    <citation type="journal article" date="2009" name="Proc. Natl. Acad. Sci. U.S.A.">
        <title>Characterizing a model human gut microbiota composed of members of its two dominant bacterial phyla.</title>
        <authorList>
            <person name="Mahowald M.A."/>
            <person name="Rey F.E."/>
            <person name="Seedorf H."/>
            <person name="Turnbaugh P.J."/>
            <person name="Fulton R.S."/>
            <person name="Wollam A."/>
            <person name="Shah N."/>
            <person name="Wang C."/>
            <person name="Magrini V."/>
            <person name="Wilson R.K."/>
            <person name="Cantarel B.L."/>
            <person name="Coutinho P.M."/>
            <person name="Henrissat B."/>
            <person name="Crock L.W."/>
            <person name="Russell A."/>
            <person name="Verberkmoes N.C."/>
            <person name="Hettich R.L."/>
            <person name="Gordon J.I."/>
        </authorList>
    </citation>
    <scope>NUCLEOTIDE SEQUENCE [LARGE SCALE GENOMIC DNA]</scope>
    <source>
        <strain evidence="2">ATCC 29148 / DSM 2079 / JCM 5827 / CCUG 10774 / NCTC 10582 / VPI-5482 / E50</strain>
    </source>
</reference>
<evidence type="ECO:0000313" key="2">
    <source>
        <dbReference type="Proteomes" id="UP000001414"/>
    </source>
</evidence>
<proteinExistence type="predicted"/>
<dbReference type="OrthoDB" id="9914117at2"/>
<evidence type="ECO:0000313" key="1">
    <source>
        <dbReference type="EMBL" id="AAO77682.1"/>
    </source>
</evidence>
<dbReference type="KEGG" id="bth:BT_2575"/>
<keyword evidence="2" id="KW-1185">Reference proteome</keyword>
<dbReference type="eggNOG" id="ENOG5032NJQ">
    <property type="taxonomic scope" value="Bacteria"/>
</dbReference>
<dbReference type="EMBL" id="AE015928">
    <property type="protein sequence ID" value="AAO77682.1"/>
    <property type="molecule type" value="Genomic_DNA"/>
</dbReference>
<dbReference type="GeneID" id="60923748"/>
<protein>
    <submittedName>
        <fullName evidence="1">Uncharacterized protein</fullName>
    </submittedName>
</protein>
<dbReference type="Proteomes" id="UP000001414">
    <property type="component" value="Chromosome"/>
</dbReference>
<dbReference type="InParanoid" id="Q8A4M4"/>
<sequence length="73" mass="8780">MEIAEKKSKKDSSFTDKYKMKENKENLKTKKNGGFSDHVYKKATDFNFFTDFQLIFQVDRITNCIYQLKEKRL</sequence>
<dbReference type="PaxDb" id="226186-BT_2575"/>
<dbReference type="EnsemblBacteria" id="AAO77682">
    <property type="protein sequence ID" value="AAO77682"/>
    <property type="gene ID" value="BT_2575"/>
</dbReference>
<dbReference type="RefSeq" id="WP_011108362.1">
    <property type="nucleotide sequence ID" value="NC_004663.1"/>
</dbReference>
<dbReference type="PATRIC" id="fig|226186.12.peg.2628"/>
<organism evidence="1 2">
    <name type="scientific">Bacteroides thetaiotaomicron (strain ATCC 29148 / DSM 2079 / JCM 5827 / CCUG 10774 / NCTC 10582 / VPI-5482 / E50)</name>
    <dbReference type="NCBI Taxonomy" id="226186"/>
    <lineage>
        <taxon>Bacteria</taxon>
        <taxon>Pseudomonadati</taxon>
        <taxon>Bacteroidota</taxon>
        <taxon>Bacteroidia</taxon>
        <taxon>Bacteroidales</taxon>
        <taxon>Bacteroidaceae</taxon>
        <taxon>Bacteroides</taxon>
    </lineage>
</organism>
<gene>
    <name evidence="1" type="ordered locus">BT_2575</name>
</gene>
<accession>Q8A4M4</accession>
<dbReference type="HOGENOM" id="CLU_200988_0_0_10"/>
<reference evidence="1 2" key="1">
    <citation type="journal article" date="2003" name="Science">
        <title>A genomic view of the human-Bacteroides thetaiotaomicron symbiosis.</title>
        <authorList>
            <person name="Xu J."/>
            <person name="Bjursell M.K."/>
            <person name="Himrod J."/>
            <person name="Deng S."/>
            <person name="Carmichael L.K."/>
            <person name="Chiang H.C."/>
            <person name="Hooper L.V."/>
            <person name="Gordon J.I."/>
        </authorList>
    </citation>
    <scope>NUCLEOTIDE SEQUENCE [LARGE SCALE GENOMIC DNA]</scope>
    <source>
        <strain evidence="2">ATCC 29148 / DSM 2079 / JCM 5827 / CCUG 10774 / NCTC 10582 / VPI-5482 / E50</strain>
    </source>
</reference>
<dbReference type="AlphaFoldDB" id="Q8A4M4"/>